<dbReference type="EMBL" id="JALKCH010000001">
    <property type="protein sequence ID" value="MCK0195364.1"/>
    <property type="molecule type" value="Genomic_DNA"/>
</dbReference>
<evidence type="ECO:0000259" key="2">
    <source>
        <dbReference type="Pfam" id="PF04984"/>
    </source>
</evidence>
<gene>
    <name evidence="4" type="ORF">MWN34_00400</name>
</gene>
<sequence length="683" mass="73048">MLRGTYPGVYTREISSGVRSIAGVPTAVTAFVGPTRNGIDDRPIRIFSFPDFERSHGGLASDSELSYGVLHFFQNGGGEAVIVRVPREGAAFSKTSAKNSTAAALAVTALSSGVSGNDIFLDIEAPPSTTGADAVTAKTFTLTATHGATGVRESFSDLSTDASSLRYGKAIVNDPDLGSNLVSVDFAANVEAPLTTGTVLKIKQAPDFFASTSKKAAEDYSIKVQLQKILPDGSSVDLLGETELDLFKQNDEIPRTHLGLGKAIEQVVNQKLSQLNTGVAIEAQVLDFGAPFGQVLRLRTKVLTFQTTAANGRIVEHPAPDGIISLSEGSKPAAGDKLLTLYQLDTPARNVSRYRLGRKYQAGLSQTDDAGIAPGTDGSGPPTQASMLAGIEELRKVDIFNLVCIPDAVRAKASSPDEAFYSDYASIYDAARAVCEDRRAFLLIDTPPNVKDVFQAQAWKTTGFSVRTTHAAAYFPRLKLADPLNPGMLRAFPPSGAMAGVIARTDANRGVWKAPAGIDTAISGVYAPAVIMNDDEHGLLNPAGVNCFRKFPVYGSVAFGARTLAGSDDEASEWKYIPVRRTALYILESLRRGLTWVTFEPNDEPLWGQIRMNVGAFMQGMFRQNAFQGRSARDAYLVKCDAETTTQADINLGTVNVVIGFAPLKPTEFVFVTLQQLAGQAQR</sequence>
<name>A0ABT0D5Z8_9HYPH</name>
<dbReference type="Pfam" id="PF17482">
    <property type="entry name" value="Phage_sheath_1C"/>
    <property type="match status" value="1"/>
</dbReference>
<evidence type="ECO:0000259" key="3">
    <source>
        <dbReference type="Pfam" id="PF17482"/>
    </source>
</evidence>
<comment type="caution">
    <text evidence="4">The sequence shown here is derived from an EMBL/GenBank/DDBJ whole genome shotgun (WGS) entry which is preliminary data.</text>
</comment>
<feature type="domain" description="Tail sheath protein C-terminal" evidence="3">
    <location>
        <begin position="571"/>
        <end position="675"/>
    </location>
</feature>
<dbReference type="InterPro" id="IPR052042">
    <property type="entry name" value="Tail_sheath_structural"/>
</dbReference>
<dbReference type="InterPro" id="IPR020287">
    <property type="entry name" value="Tail_sheath_C"/>
</dbReference>
<dbReference type="Gene3D" id="3.40.50.11780">
    <property type="match status" value="2"/>
</dbReference>
<dbReference type="Pfam" id="PF04984">
    <property type="entry name" value="Phage_sheath_1"/>
    <property type="match status" value="1"/>
</dbReference>
<reference evidence="4 5" key="1">
    <citation type="submission" date="2022-04" db="EMBL/GenBank/DDBJ databases">
        <authorList>
            <person name="Grouzdev D.S."/>
            <person name="Pantiukh K.S."/>
            <person name="Krutkina M.S."/>
        </authorList>
    </citation>
    <scope>NUCLEOTIDE SEQUENCE [LARGE SCALE GENOMIC DNA]</scope>
    <source>
        <strain evidence="4 5">6x-1</strain>
    </source>
</reference>
<comment type="similarity">
    <text evidence="1">Belongs to the myoviridae tail sheath protein family.</text>
</comment>
<evidence type="ECO:0000256" key="1">
    <source>
        <dbReference type="ARBA" id="ARBA00008005"/>
    </source>
</evidence>
<dbReference type="PANTHER" id="PTHR35861:SF1">
    <property type="entry name" value="PHAGE TAIL SHEATH PROTEIN"/>
    <property type="match status" value="1"/>
</dbReference>
<evidence type="ECO:0000313" key="4">
    <source>
        <dbReference type="EMBL" id="MCK0195364.1"/>
    </source>
</evidence>
<accession>A0ABT0D5Z8</accession>
<keyword evidence="5" id="KW-1185">Reference proteome</keyword>
<dbReference type="PANTHER" id="PTHR35861">
    <property type="match status" value="1"/>
</dbReference>
<evidence type="ECO:0000313" key="5">
    <source>
        <dbReference type="Proteomes" id="UP001203284"/>
    </source>
</evidence>
<protein>
    <submittedName>
        <fullName evidence="4">Phage tail sheath subtilisin-like domain-containing protein</fullName>
    </submittedName>
</protein>
<dbReference type="Proteomes" id="UP001203284">
    <property type="component" value="Unassembled WGS sequence"/>
</dbReference>
<dbReference type="RefSeq" id="WP_247025653.1">
    <property type="nucleotide sequence ID" value="NZ_JALKCH010000001.1"/>
</dbReference>
<dbReference type="InterPro" id="IPR035089">
    <property type="entry name" value="Phage_sheath_subtilisin"/>
</dbReference>
<organism evidence="4 5">
    <name type="scientific">Ancylobacter crimeensis</name>
    <dbReference type="NCBI Taxonomy" id="2579147"/>
    <lineage>
        <taxon>Bacteria</taxon>
        <taxon>Pseudomonadati</taxon>
        <taxon>Pseudomonadota</taxon>
        <taxon>Alphaproteobacteria</taxon>
        <taxon>Hyphomicrobiales</taxon>
        <taxon>Xanthobacteraceae</taxon>
        <taxon>Ancylobacter</taxon>
    </lineage>
</organism>
<proteinExistence type="inferred from homology"/>
<feature type="domain" description="Tail sheath protein subtilisin-like" evidence="2">
    <location>
        <begin position="425"/>
        <end position="552"/>
    </location>
</feature>